<dbReference type="PROSITE" id="PS00086">
    <property type="entry name" value="CYTOCHROME_P450"/>
    <property type="match status" value="1"/>
</dbReference>
<dbReference type="KEGG" id="acab:QRX50_24180"/>
<evidence type="ECO:0000256" key="7">
    <source>
        <dbReference type="ARBA" id="ARBA00023033"/>
    </source>
</evidence>
<dbReference type="CDD" id="cd11029">
    <property type="entry name" value="CYP107-like"/>
    <property type="match status" value="1"/>
</dbReference>
<accession>A0A9Y2IQH2</accession>
<keyword evidence="11" id="KW-1185">Reference proteome</keyword>
<dbReference type="SUPFAM" id="SSF48264">
    <property type="entry name" value="Cytochrome P450"/>
    <property type="match status" value="1"/>
</dbReference>
<keyword evidence="5 9" id="KW-0560">Oxidoreductase</keyword>
<evidence type="ECO:0000313" key="10">
    <source>
        <dbReference type="EMBL" id="WIX83629.1"/>
    </source>
</evidence>
<protein>
    <submittedName>
        <fullName evidence="10">Cytochrome P450</fullName>
    </submittedName>
</protein>
<name>A0A9Y2IQH2_9PSEU</name>
<dbReference type="InterPro" id="IPR001128">
    <property type="entry name" value="Cyt_P450"/>
</dbReference>
<dbReference type="GO" id="GO:0005506">
    <property type="term" value="F:iron ion binding"/>
    <property type="evidence" value="ECO:0007669"/>
    <property type="project" value="InterPro"/>
</dbReference>
<organism evidence="10 11">
    <name type="scientific">Amycolatopsis carbonis</name>
    <dbReference type="NCBI Taxonomy" id="715471"/>
    <lineage>
        <taxon>Bacteria</taxon>
        <taxon>Bacillati</taxon>
        <taxon>Actinomycetota</taxon>
        <taxon>Actinomycetes</taxon>
        <taxon>Pseudonocardiales</taxon>
        <taxon>Pseudonocardiaceae</taxon>
        <taxon>Amycolatopsis</taxon>
    </lineage>
</organism>
<dbReference type="AlphaFoldDB" id="A0A9Y2IQH2"/>
<dbReference type="PANTHER" id="PTHR46696">
    <property type="entry name" value="P450, PUTATIVE (EUROFUNG)-RELATED"/>
    <property type="match status" value="1"/>
</dbReference>
<comment type="function">
    <text evidence="8">Involved in the coupling of aromatic side chains of the heptapeptide of vancomycin.</text>
</comment>
<dbReference type="RefSeq" id="WP_285974177.1">
    <property type="nucleotide sequence ID" value="NZ_CP127294.1"/>
</dbReference>
<reference evidence="10 11" key="1">
    <citation type="submission" date="2023-06" db="EMBL/GenBank/DDBJ databases">
        <authorList>
            <person name="Oyuntsetseg B."/>
            <person name="Kim S.B."/>
        </authorList>
    </citation>
    <scope>NUCLEOTIDE SEQUENCE [LARGE SCALE GENOMIC DNA]</scope>
    <source>
        <strain evidence="10 11">2-15</strain>
    </source>
</reference>
<dbReference type="PRINTS" id="PR00359">
    <property type="entry name" value="BP450"/>
</dbReference>
<evidence type="ECO:0000313" key="11">
    <source>
        <dbReference type="Proteomes" id="UP001236014"/>
    </source>
</evidence>
<proteinExistence type="inferred from homology"/>
<gene>
    <name evidence="10" type="ORF">QRX50_24180</name>
</gene>
<dbReference type="EMBL" id="CP127294">
    <property type="protein sequence ID" value="WIX83629.1"/>
    <property type="molecule type" value="Genomic_DNA"/>
</dbReference>
<keyword evidence="4 9" id="KW-0479">Metal-binding</keyword>
<evidence type="ECO:0000256" key="5">
    <source>
        <dbReference type="ARBA" id="ARBA00023002"/>
    </source>
</evidence>
<sequence>MRVVVDGKAMQDAHGFMAKLRASAPVCPASEARQAAAVLVTRYEDVRALVGDGRVRHDVRSKAEQEAAAEQRELTPREELMHRALGISMIYRDPPDHTRLRRLVNRAFTPRAVERLRPPLSTVIDELIAAFTPGRPVDLVAEFAVPLTTFAICELLGIPQDERAAFWGWSQEINDAELGDGYYEALAEAVAYLTALIERKRANPGTDLLSELIAVSDEDGDRLSADELVATSLLLLIAGHDTSVHLIANAVLCLLTSPDQLAALRADPSLVDNVVEEVLRYESPVNILPPRFAGSAIELAGGTIPEGEMVLLSVLSANRDESVFPDPDRFDITRSTAGHLAFGHGIHYCPGAPLARMEGRLAIAALVARFPHLRLAVPPAEVRWRDSTLMHGLESLPVRTGS</sequence>
<comment type="similarity">
    <text evidence="2 9">Belongs to the cytochrome P450 family.</text>
</comment>
<dbReference type="GO" id="GO:0004497">
    <property type="term" value="F:monooxygenase activity"/>
    <property type="evidence" value="ECO:0007669"/>
    <property type="project" value="UniProtKB-KW"/>
</dbReference>
<dbReference type="PANTHER" id="PTHR46696:SF1">
    <property type="entry name" value="CYTOCHROME P450 YJIB-RELATED"/>
    <property type="match status" value="1"/>
</dbReference>
<dbReference type="Pfam" id="PF00067">
    <property type="entry name" value="p450"/>
    <property type="match status" value="1"/>
</dbReference>
<keyword evidence="7 9" id="KW-0503">Monooxygenase</keyword>
<dbReference type="FunFam" id="1.10.630.10:FF:000018">
    <property type="entry name" value="Cytochrome P450 monooxygenase"/>
    <property type="match status" value="1"/>
</dbReference>
<comment type="pathway">
    <text evidence="1">Antibiotic biosynthesis; vancomycin biosynthesis.</text>
</comment>
<evidence type="ECO:0000256" key="8">
    <source>
        <dbReference type="ARBA" id="ARBA00055433"/>
    </source>
</evidence>
<dbReference type="Gene3D" id="1.10.630.10">
    <property type="entry name" value="Cytochrome P450"/>
    <property type="match status" value="1"/>
</dbReference>
<dbReference type="InterPro" id="IPR002397">
    <property type="entry name" value="Cyt_P450_B"/>
</dbReference>
<evidence type="ECO:0000256" key="2">
    <source>
        <dbReference type="ARBA" id="ARBA00010617"/>
    </source>
</evidence>
<dbReference type="GO" id="GO:0016705">
    <property type="term" value="F:oxidoreductase activity, acting on paired donors, with incorporation or reduction of molecular oxygen"/>
    <property type="evidence" value="ECO:0007669"/>
    <property type="project" value="InterPro"/>
</dbReference>
<evidence type="ECO:0000256" key="9">
    <source>
        <dbReference type="RuleBase" id="RU000461"/>
    </source>
</evidence>
<evidence type="ECO:0000256" key="4">
    <source>
        <dbReference type="ARBA" id="ARBA00022723"/>
    </source>
</evidence>
<keyword evidence="3 9" id="KW-0349">Heme</keyword>
<evidence type="ECO:0000256" key="1">
    <source>
        <dbReference type="ARBA" id="ARBA00004660"/>
    </source>
</evidence>
<dbReference type="GO" id="GO:0020037">
    <property type="term" value="F:heme binding"/>
    <property type="evidence" value="ECO:0007669"/>
    <property type="project" value="InterPro"/>
</dbReference>
<evidence type="ECO:0000256" key="3">
    <source>
        <dbReference type="ARBA" id="ARBA00022617"/>
    </source>
</evidence>
<keyword evidence="6 9" id="KW-0408">Iron</keyword>
<dbReference type="InterPro" id="IPR017972">
    <property type="entry name" value="Cyt_P450_CS"/>
</dbReference>
<dbReference type="InterPro" id="IPR036396">
    <property type="entry name" value="Cyt_P450_sf"/>
</dbReference>
<dbReference type="Proteomes" id="UP001236014">
    <property type="component" value="Chromosome"/>
</dbReference>
<evidence type="ECO:0000256" key="6">
    <source>
        <dbReference type="ARBA" id="ARBA00023004"/>
    </source>
</evidence>